<protein>
    <submittedName>
        <fullName evidence="2">Uncharacterized protein</fullName>
    </submittedName>
</protein>
<dbReference type="EMBL" id="JAVFKD010000002">
    <property type="protein sequence ID" value="KAK5996984.1"/>
    <property type="molecule type" value="Genomic_DNA"/>
</dbReference>
<sequence>MTFKLLVAAALAAIAVADTNPTVFLPTPPAPTGPFPSLPPLPSSHAPGPKPPCTTGHATLPYPGHDDTCTSTLTCEHEATRSIYTSTATAIQSIDCAGCNNLAVTAVPKVHCPVMLIPSSTVEIFDVTTTTITVCSQTANATLM</sequence>
<gene>
    <name evidence="2" type="ORF">PT974_02333</name>
</gene>
<dbReference type="Proteomes" id="UP001338125">
    <property type="component" value="Unassembled WGS sequence"/>
</dbReference>
<evidence type="ECO:0000313" key="3">
    <source>
        <dbReference type="Proteomes" id="UP001338125"/>
    </source>
</evidence>
<accession>A0ABR0SY01</accession>
<evidence type="ECO:0000313" key="2">
    <source>
        <dbReference type="EMBL" id="KAK5996984.1"/>
    </source>
</evidence>
<evidence type="ECO:0000256" key="1">
    <source>
        <dbReference type="SAM" id="SignalP"/>
    </source>
</evidence>
<feature type="signal peptide" evidence="1">
    <location>
        <begin position="1"/>
        <end position="17"/>
    </location>
</feature>
<name>A0ABR0SY01_9HYPO</name>
<keyword evidence="3" id="KW-1185">Reference proteome</keyword>
<comment type="caution">
    <text evidence="2">The sequence shown here is derived from an EMBL/GenBank/DDBJ whole genome shotgun (WGS) entry which is preliminary data.</text>
</comment>
<reference evidence="2 3" key="1">
    <citation type="submission" date="2024-01" db="EMBL/GenBank/DDBJ databases">
        <title>Complete genome of Cladobotryum mycophilum ATHUM6906.</title>
        <authorList>
            <person name="Christinaki A.C."/>
            <person name="Myridakis A.I."/>
            <person name="Kouvelis V.N."/>
        </authorList>
    </citation>
    <scope>NUCLEOTIDE SEQUENCE [LARGE SCALE GENOMIC DNA]</scope>
    <source>
        <strain evidence="2 3">ATHUM6906</strain>
    </source>
</reference>
<feature type="chain" id="PRO_5045869333" evidence="1">
    <location>
        <begin position="18"/>
        <end position="144"/>
    </location>
</feature>
<keyword evidence="1" id="KW-0732">Signal</keyword>
<organism evidence="2 3">
    <name type="scientific">Cladobotryum mycophilum</name>
    <dbReference type="NCBI Taxonomy" id="491253"/>
    <lineage>
        <taxon>Eukaryota</taxon>
        <taxon>Fungi</taxon>
        <taxon>Dikarya</taxon>
        <taxon>Ascomycota</taxon>
        <taxon>Pezizomycotina</taxon>
        <taxon>Sordariomycetes</taxon>
        <taxon>Hypocreomycetidae</taxon>
        <taxon>Hypocreales</taxon>
        <taxon>Hypocreaceae</taxon>
        <taxon>Cladobotryum</taxon>
    </lineage>
</organism>
<proteinExistence type="predicted"/>